<dbReference type="HOGENOM" id="CLU_906421_0_0_1"/>
<keyword evidence="1" id="KW-1133">Transmembrane helix</keyword>
<keyword evidence="1" id="KW-0812">Transmembrane</keyword>
<gene>
    <name evidence="2" type="ORF">F503_03753</name>
</gene>
<dbReference type="Proteomes" id="UP000016923">
    <property type="component" value="Unassembled WGS sequence"/>
</dbReference>
<feature type="transmembrane region" description="Helical" evidence="1">
    <location>
        <begin position="127"/>
        <end position="144"/>
    </location>
</feature>
<evidence type="ECO:0000313" key="3">
    <source>
        <dbReference type="Proteomes" id="UP000016923"/>
    </source>
</evidence>
<dbReference type="VEuPathDB" id="FungiDB:F503_03753"/>
<keyword evidence="1" id="KW-0472">Membrane</keyword>
<evidence type="ECO:0000256" key="1">
    <source>
        <dbReference type="SAM" id="Phobius"/>
    </source>
</evidence>
<reference evidence="2 3" key="1">
    <citation type="journal article" date="2013" name="BMC Genomics">
        <title>The genome and transcriptome of the pine saprophyte Ophiostoma piceae, and a comparison with the bark beetle-associated pine pathogen Grosmannia clavigera.</title>
        <authorList>
            <person name="Haridas S."/>
            <person name="Wang Y."/>
            <person name="Lim L."/>
            <person name="Massoumi Alamouti S."/>
            <person name="Jackman S."/>
            <person name="Docking R."/>
            <person name="Robertson G."/>
            <person name="Birol I."/>
            <person name="Bohlmann J."/>
            <person name="Breuil C."/>
        </authorList>
    </citation>
    <scope>NUCLEOTIDE SEQUENCE [LARGE SCALE GENOMIC DNA]</scope>
    <source>
        <strain evidence="2 3">UAMH 11346</strain>
    </source>
</reference>
<accession>S3CFT5</accession>
<dbReference type="AlphaFoldDB" id="S3CFT5"/>
<feature type="transmembrane region" description="Helical" evidence="1">
    <location>
        <begin position="172"/>
        <end position="196"/>
    </location>
</feature>
<organism evidence="2 3">
    <name type="scientific">Ophiostoma piceae (strain UAMH 11346)</name>
    <name type="common">Sap stain fungus</name>
    <dbReference type="NCBI Taxonomy" id="1262450"/>
    <lineage>
        <taxon>Eukaryota</taxon>
        <taxon>Fungi</taxon>
        <taxon>Dikarya</taxon>
        <taxon>Ascomycota</taxon>
        <taxon>Pezizomycotina</taxon>
        <taxon>Sordariomycetes</taxon>
        <taxon>Sordariomycetidae</taxon>
        <taxon>Ophiostomatales</taxon>
        <taxon>Ophiostomataceae</taxon>
        <taxon>Ophiostoma</taxon>
    </lineage>
</organism>
<keyword evidence="3" id="KW-1185">Reference proteome</keyword>
<protein>
    <submittedName>
        <fullName evidence="2">Uncharacterized protein</fullName>
    </submittedName>
</protein>
<feature type="transmembrane region" description="Helical" evidence="1">
    <location>
        <begin position="98"/>
        <end position="120"/>
    </location>
</feature>
<sequence length="307" mass="33691">MISPAARASSPASCSFCSSLAPSFSLRTPCLLLPSPSLNAVIPQYHKTALALSVCDQSTLTSHLRPDETPDLHSGPILSSAFHIPPLLSTSTYLYHLYLYHLYHSTLLCPLSSVIQLIVVSIPPSSLLFLVCLSFLLSLLPFLVEYPPLPLYSPLYHSARRLYYSTLLSTTLLYSLLPSFVPYYATLSLYTLLYSIPLLPPTRKPRAVALVPVSASRRLRLSLIRLYDYLVDALHSTLESPLRSLPLSFPAGRAAPNVIPLASPRLASPRQSPICLDSLVTLAPSRHISHLASRISSPHTADGFRHL</sequence>
<proteinExistence type="predicted"/>
<dbReference type="EMBL" id="KE148157">
    <property type="protein sequence ID" value="EPE05148.1"/>
    <property type="molecule type" value="Genomic_DNA"/>
</dbReference>
<evidence type="ECO:0000313" key="2">
    <source>
        <dbReference type="EMBL" id="EPE05148.1"/>
    </source>
</evidence>
<name>S3CFT5_OPHP1</name>